<organism evidence="3 4">
    <name type="scientific">Nitrosospira briensis</name>
    <dbReference type="NCBI Taxonomy" id="35799"/>
    <lineage>
        <taxon>Bacteria</taxon>
        <taxon>Pseudomonadati</taxon>
        <taxon>Pseudomonadota</taxon>
        <taxon>Betaproteobacteria</taxon>
        <taxon>Nitrosomonadales</taxon>
        <taxon>Nitrosomonadaceae</taxon>
        <taxon>Nitrosospira</taxon>
    </lineage>
</organism>
<dbReference type="AlphaFoldDB" id="A0A1I5AXY1"/>
<evidence type="ECO:0000313" key="3">
    <source>
        <dbReference type="EMBL" id="SFN67304.1"/>
    </source>
</evidence>
<dbReference type="Proteomes" id="UP000183107">
    <property type="component" value="Unassembled WGS sequence"/>
</dbReference>
<name>A0A1I5AXY1_9PROT</name>
<accession>A0A1I5AXY1</accession>
<feature type="region of interest" description="Disordered" evidence="1">
    <location>
        <begin position="79"/>
        <end position="104"/>
    </location>
</feature>
<reference evidence="4" key="1">
    <citation type="submission" date="2016-10" db="EMBL/GenBank/DDBJ databases">
        <authorList>
            <person name="Varghese N."/>
        </authorList>
    </citation>
    <scope>NUCLEOTIDE SEQUENCE [LARGE SCALE GENOMIC DNA]</scope>
    <source>
        <strain evidence="4">Nsp8</strain>
    </source>
</reference>
<evidence type="ECO:0000256" key="1">
    <source>
        <dbReference type="SAM" id="MobiDB-lite"/>
    </source>
</evidence>
<evidence type="ECO:0008006" key="5">
    <source>
        <dbReference type="Google" id="ProtNLM"/>
    </source>
</evidence>
<feature type="chain" id="PRO_5010267863" description="General secretion pathway protein C" evidence="2">
    <location>
        <begin position="29"/>
        <end position="183"/>
    </location>
</feature>
<feature type="signal peptide" evidence="2">
    <location>
        <begin position="1"/>
        <end position="28"/>
    </location>
</feature>
<protein>
    <recommendedName>
        <fullName evidence="5">General secretion pathway protein C</fullName>
    </recommendedName>
</protein>
<proteinExistence type="predicted"/>
<keyword evidence="2" id="KW-0732">Signal</keyword>
<sequence>MKRLRQGRTLWLGGALLATLLAAQWVSGNDSGTDWQQAVPAERSPRKRLHIDTEENEVEQLHLERLERRKFSSQAGDIFSRQSWAPPLPPPPPSMKPQPPSPPPLQFRYLGKVMEGGDTQVFLALAERNYIVKPGENINGQYRMDEVSDENITFTYLPLNAKQMLSTAGGTAGNTPSEWENTL</sequence>
<dbReference type="EMBL" id="FOVJ01000002">
    <property type="protein sequence ID" value="SFN67304.1"/>
    <property type="molecule type" value="Genomic_DNA"/>
</dbReference>
<dbReference type="OrthoDB" id="9182900at2"/>
<dbReference type="RefSeq" id="WP_074796330.1">
    <property type="nucleotide sequence ID" value="NZ_FOVJ01000002.1"/>
</dbReference>
<gene>
    <name evidence="3" type="ORF">SAMN05216386_1580</name>
</gene>
<keyword evidence="4" id="KW-1185">Reference proteome</keyword>
<evidence type="ECO:0000313" key="4">
    <source>
        <dbReference type="Proteomes" id="UP000183107"/>
    </source>
</evidence>
<feature type="compositionally biased region" description="Pro residues" evidence="1">
    <location>
        <begin position="86"/>
        <end position="104"/>
    </location>
</feature>
<evidence type="ECO:0000256" key="2">
    <source>
        <dbReference type="SAM" id="SignalP"/>
    </source>
</evidence>